<dbReference type="InterPro" id="IPR052158">
    <property type="entry name" value="INH-QAR"/>
</dbReference>
<feature type="domain" description="DJ-1/PfpI" evidence="1">
    <location>
        <begin position="6"/>
        <end position="168"/>
    </location>
</feature>
<dbReference type="Pfam" id="PF01965">
    <property type="entry name" value="DJ-1_PfpI"/>
    <property type="match status" value="1"/>
</dbReference>
<dbReference type="Gene3D" id="3.40.50.880">
    <property type="match status" value="1"/>
</dbReference>
<dbReference type="RefSeq" id="WP_261897805.1">
    <property type="nucleotide sequence ID" value="NZ_AP024896.1"/>
</dbReference>
<dbReference type="InterPro" id="IPR029062">
    <property type="entry name" value="Class_I_gatase-like"/>
</dbReference>
<keyword evidence="3" id="KW-1185">Reference proteome</keyword>
<evidence type="ECO:0000313" key="3">
    <source>
        <dbReference type="Proteomes" id="UP001304071"/>
    </source>
</evidence>
<evidence type="ECO:0000313" key="2">
    <source>
        <dbReference type="EMBL" id="WPC75832.1"/>
    </source>
</evidence>
<keyword evidence="2" id="KW-0456">Lyase</keyword>
<evidence type="ECO:0000259" key="1">
    <source>
        <dbReference type="Pfam" id="PF01965"/>
    </source>
</evidence>
<gene>
    <name evidence="2" type="ORF">R8Z52_23240</name>
</gene>
<name>A0ABZ0QJF4_9VIBR</name>
<dbReference type="PANTHER" id="PTHR43130:SF14">
    <property type="entry name" value="DJ-1_PFPI DOMAIN-CONTAINING PROTEIN"/>
    <property type="match status" value="1"/>
</dbReference>
<reference evidence="2 3" key="1">
    <citation type="submission" date="2023-11" db="EMBL/GenBank/DDBJ databases">
        <title>Plant-associative lifestyle of Vibrio porteresiae and its evolutionary dynamics.</title>
        <authorList>
            <person name="Rameshkumar N."/>
            <person name="Kirti K."/>
        </authorList>
    </citation>
    <scope>NUCLEOTIDE SEQUENCE [LARGE SCALE GENOMIC DNA]</scope>
    <source>
        <strain evidence="2 3">MSSRF30</strain>
    </source>
</reference>
<dbReference type="CDD" id="cd03139">
    <property type="entry name" value="GATase1_PfpI_2"/>
    <property type="match status" value="1"/>
</dbReference>
<protein>
    <submittedName>
        <fullName evidence="2">DJ-1/PfpI family protein</fullName>
        <ecNumber evidence="2">4.2.1.-</ecNumber>
    </submittedName>
</protein>
<dbReference type="PANTHER" id="PTHR43130">
    <property type="entry name" value="ARAC-FAMILY TRANSCRIPTIONAL REGULATOR"/>
    <property type="match status" value="1"/>
</dbReference>
<dbReference type="EC" id="4.2.1.-" evidence="2"/>
<organism evidence="2 3">
    <name type="scientific">Vibrio porteresiae DSM 19223</name>
    <dbReference type="NCBI Taxonomy" id="1123496"/>
    <lineage>
        <taxon>Bacteria</taxon>
        <taxon>Pseudomonadati</taxon>
        <taxon>Pseudomonadota</taxon>
        <taxon>Gammaproteobacteria</taxon>
        <taxon>Vibrionales</taxon>
        <taxon>Vibrionaceae</taxon>
        <taxon>Vibrio</taxon>
    </lineage>
</organism>
<dbReference type="EMBL" id="CP138204">
    <property type="protein sequence ID" value="WPC75832.1"/>
    <property type="molecule type" value="Genomic_DNA"/>
</dbReference>
<dbReference type="SUPFAM" id="SSF52317">
    <property type="entry name" value="Class I glutamine amidotransferase-like"/>
    <property type="match status" value="1"/>
</dbReference>
<proteinExistence type="predicted"/>
<dbReference type="Proteomes" id="UP001304071">
    <property type="component" value="Chromosome 2"/>
</dbReference>
<sequence length="202" mass="22294">MNIGIYVYENSEVLDFSGPFEVFCTAKRLGADQWNVFTVGQTLEPISARGGFKHVPMYSFADHPPIDVLVVVGGVHHDEMDKEPVIEWIRQVAKTATWVTSVCTGAFLLARAGLLTGKRVTTHWEDIPALHDTFAELTVVPNVRWVRDGQLVTSAGISAGIDMSLWLVSELGTLTLAEETAIQMDYAWENAPQDDQFGVESV</sequence>
<accession>A0ABZ0QJF4</accession>
<dbReference type="InterPro" id="IPR002818">
    <property type="entry name" value="DJ-1/PfpI"/>
</dbReference>
<dbReference type="GO" id="GO:0016829">
    <property type="term" value="F:lyase activity"/>
    <property type="evidence" value="ECO:0007669"/>
    <property type="project" value="UniProtKB-KW"/>
</dbReference>